<comment type="caution">
    <text evidence="2">The sequence shown here is derived from an EMBL/GenBank/DDBJ whole genome shotgun (WGS) entry which is preliminary data.</text>
</comment>
<feature type="compositionally biased region" description="Polar residues" evidence="1">
    <location>
        <begin position="222"/>
        <end position="231"/>
    </location>
</feature>
<protein>
    <submittedName>
        <fullName evidence="2">Uncharacterized protein</fullName>
    </submittedName>
</protein>
<evidence type="ECO:0000313" key="3">
    <source>
        <dbReference type="Proteomes" id="UP001303473"/>
    </source>
</evidence>
<feature type="region of interest" description="Disordered" evidence="1">
    <location>
        <begin position="1"/>
        <end position="99"/>
    </location>
</feature>
<feature type="compositionally biased region" description="Low complexity" evidence="1">
    <location>
        <begin position="56"/>
        <end position="69"/>
    </location>
</feature>
<dbReference type="AlphaFoldDB" id="A0AAN6MZ59"/>
<feature type="compositionally biased region" description="Gly residues" evidence="1">
    <location>
        <begin position="31"/>
        <end position="45"/>
    </location>
</feature>
<dbReference type="Proteomes" id="UP001303473">
    <property type="component" value="Unassembled WGS sequence"/>
</dbReference>
<evidence type="ECO:0000256" key="1">
    <source>
        <dbReference type="SAM" id="MobiDB-lite"/>
    </source>
</evidence>
<feature type="compositionally biased region" description="Polar residues" evidence="1">
    <location>
        <begin position="237"/>
        <end position="252"/>
    </location>
</feature>
<gene>
    <name evidence="2" type="ORF">QBC46DRAFT_395620</name>
</gene>
<reference evidence="3" key="1">
    <citation type="journal article" date="2023" name="Mol. Phylogenet. Evol.">
        <title>Genome-scale phylogeny and comparative genomics of the fungal order Sordariales.</title>
        <authorList>
            <person name="Hensen N."/>
            <person name="Bonometti L."/>
            <person name="Westerberg I."/>
            <person name="Brannstrom I.O."/>
            <person name="Guillou S."/>
            <person name="Cros-Aarteil S."/>
            <person name="Calhoun S."/>
            <person name="Haridas S."/>
            <person name="Kuo A."/>
            <person name="Mondo S."/>
            <person name="Pangilinan J."/>
            <person name="Riley R."/>
            <person name="LaButti K."/>
            <person name="Andreopoulos B."/>
            <person name="Lipzen A."/>
            <person name="Chen C."/>
            <person name="Yan M."/>
            <person name="Daum C."/>
            <person name="Ng V."/>
            <person name="Clum A."/>
            <person name="Steindorff A."/>
            <person name="Ohm R.A."/>
            <person name="Martin F."/>
            <person name="Silar P."/>
            <person name="Natvig D.O."/>
            <person name="Lalanne C."/>
            <person name="Gautier V."/>
            <person name="Ament-Velasquez S.L."/>
            <person name="Kruys A."/>
            <person name="Hutchinson M.I."/>
            <person name="Powell A.J."/>
            <person name="Barry K."/>
            <person name="Miller A.N."/>
            <person name="Grigoriev I.V."/>
            <person name="Debuchy R."/>
            <person name="Gladieux P."/>
            <person name="Hiltunen Thoren M."/>
            <person name="Johannesson H."/>
        </authorList>
    </citation>
    <scope>NUCLEOTIDE SEQUENCE [LARGE SCALE GENOMIC DNA]</scope>
    <source>
        <strain evidence="3">CBS 340.73</strain>
    </source>
</reference>
<proteinExistence type="predicted"/>
<feature type="compositionally biased region" description="Polar residues" evidence="1">
    <location>
        <begin position="1"/>
        <end position="13"/>
    </location>
</feature>
<accession>A0AAN6MZ59</accession>
<sequence length="347" mass="37372">MNRPNQGSTSPMTQGREWSGPAEGNHLQSQGGMGYVAGMNRGGNGESSFVSPKMDGISSGLGNLGSSWGQKNTIGSGQMGSGSGSTRYSGKESVRGGGAERNNYVKNVHYSTDMGGLNAGSGHQGRGVQQTNLKDTHYQQGTTLQEGKGGFIEEDGFNQQDMTPQEGKGRTVQKDTFNQQDMTMKGGKGGDVQKHKTVISRENNAMSLQEGEGGVFMKDTKGTTNTASTRMNDIETSHSPSQMNTHQSTKMGSSGEMPTGMNAQVQSQVKTKHSTPQGNMGFTSSRQLPQMDQQPSEQSQFQSVTQHGSRMGQRDNCPTWCECNKMSDPVQRFQCETNSECEQRCIS</sequence>
<dbReference type="EMBL" id="MU853891">
    <property type="protein sequence ID" value="KAK3936220.1"/>
    <property type="molecule type" value="Genomic_DNA"/>
</dbReference>
<feature type="compositionally biased region" description="Polar residues" evidence="1">
    <location>
        <begin position="261"/>
        <end position="308"/>
    </location>
</feature>
<evidence type="ECO:0000313" key="2">
    <source>
        <dbReference type="EMBL" id="KAK3936220.1"/>
    </source>
</evidence>
<feature type="region of interest" description="Disordered" evidence="1">
    <location>
        <begin position="215"/>
        <end position="313"/>
    </location>
</feature>
<feature type="region of interest" description="Disordered" evidence="1">
    <location>
        <begin position="146"/>
        <end position="171"/>
    </location>
</feature>
<keyword evidence="3" id="KW-1185">Reference proteome</keyword>
<organism evidence="2 3">
    <name type="scientific">Diplogelasinospora grovesii</name>
    <dbReference type="NCBI Taxonomy" id="303347"/>
    <lineage>
        <taxon>Eukaryota</taxon>
        <taxon>Fungi</taxon>
        <taxon>Dikarya</taxon>
        <taxon>Ascomycota</taxon>
        <taxon>Pezizomycotina</taxon>
        <taxon>Sordariomycetes</taxon>
        <taxon>Sordariomycetidae</taxon>
        <taxon>Sordariales</taxon>
        <taxon>Diplogelasinosporaceae</taxon>
        <taxon>Diplogelasinospora</taxon>
    </lineage>
</organism>
<name>A0AAN6MZ59_9PEZI</name>